<dbReference type="Pfam" id="PF14378">
    <property type="entry name" value="PAP2_3"/>
    <property type="match status" value="1"/>
</dbReference>
<accession>A0A652YW29</accession>
<evidence type="ECO:0000256" key="1">
    <source>
        <dbReference type="ARBA" id="ARBA00004141"/>
    </source>
</evidence>
<feature type="transmembrane region" description="Helical" evidence="6">
    <location>
        <begin position="89"/>
        <end position="108"/>
    </location>
</feature>
<feature type="transmembrane region" description="Helical" evidence="6">
    <location>
        <begin position="26"/>
        <end position="44"/>
    </location>
</feature>
<evidence type="ECO:0000256" key="3">
    <source>
        <dbReference type="ARBA" id="ARBA00022989"/>
    </source>
</evidence>
<evidence type="ECO:0000313" key="9">
    <source>
        <dbReference type="EMBL" id="TYQ07876.1"/>
    </source>
</evidence>
<keyword evidence="3 6" id="KW-1133">Transmembrane helix</keyword>
<gene>
    <name evidence="9" type="ORF">FNL38_101243</name>
</gene>
<evidence type="ECO:0000259" key="7">
    <source>
        <dbReference type="Pfam" id="PF14378"/>
    </source>
</evidence>
<evidence type="ECO:0000256" key="2">
    <source>
        <dbReference type="ARBA" id="ARBA00022692"/>
    </source>
</evidence>
<reference evidence="9" key="1">
    <citation type="submission" date="2019-07" db="EMBL/GenBank/DDBJ databases">
        <title>Genomic Encyclopedia of Type Strains, Phase IV (KMG-IV): sequencing the most valuable type-strain genomes for metagenomic binning, comparative biology and taxonomic classification.</title>
        <authorList>
            <person name="Goeker M."/>
        </authorList>
    </citation>
    <scope>NUCLEOTIDE SEQUENCE</scope>
    <source>
        <strain evidence="9">DSM 44596</strain>
    </source>
</reference>
<dbReference type="InterPro" id="IPR026841">
    <property type="entry name" value="Aur1/Ipt1"/>
</dbReference>
<dbReference type="PANTHER" id="PTHR31310">
    <property type="match status" value="1"/>
</dbReference>
<feature type="transmembrane region" description="Helical" evidence="6">
    <location>
        <begin position="374"/>
        <end position="393"/>
    </location>
</feature>
<name>A0A652YW29_NOCGL</name>
<feature type="compositionally biased region" description="Low complexity" evidence="5">
    <location>
        <begin position="445"/>
        <end position="459"/>
    </location>
</feature>
<feature type="transmembrane region" description="Helical" evidence="6">
    <location>
        <begin position="197"/>
        <end position="222"/>
    </location>
</feature>
<evidence type="ECO:0000259" key="8">
    <source>
        <dbReference type="Pfam" id="PF19356"/>
    </source>
</evidence>
<dbReference type="InterPro" id="IPR052185">
    <property type="entry name" value="IPC_Synthase-Related"/>
</dbReference>
<comment type="caution">
    <text evidence="9">The sequence shown here is derived from an EMBL/GenBank/DDBJ whole genome shotgun (WGS) entry which is preliminary data.</text>
</comment>
<dbReference type="PANTHER" id="PTHR31310:SF7">
    <property type="entry name" value="PA-PHOSPHATASE RELATED-FAMILY PROTEIN DDB_G0268928"/>
    <property type="match status" value="1"/>
</dbReference>
<feature type="transmembrane region" description="Helical" evidence="6">
    <location>
        <begin position="234"/>
        <end position="252"/>
    </location>
</feature>
<comment type="subcellular location">
    <subcellularLocation>
        <location evidence="1">Membrane</location>
        <topology evidence="1">Multi-pass membrane protein</topology>
    </subcellularLocation>
</comment>
<evidence type="ECO:0000256" key="4">
    <source>
        <dbReference type="ARBA" id="ARBA00023136"/>
    </source>
</evidence>
<feature type="transmembrane region" description="Helical" evidence="6">
    <location>
        <begin position="405"/>
        <end position="426"/>
    </location>
</feature>
<dbReference type="AlphaFoldDB" id="A0A652YW29"/>
<feature type="domain" description="Inositolphosphotransferase Aur1/Ipt1" evidence="7">
    <location>
        <begin position="200"/>
        <end position="356"/>
    </location>
</feature>
<feature type="transmembrane region" description="Helical" evidence="6">
    <location>
        <begin position="64"/>
        <end position="82"/>
    </location>
</feature>
<keyword evidence="2 6" id="KW-0812">Transmembrane</keyword>
<proteinExistence type="predicted"/>
<keyword evidence="4 6" id="KW-0472">Membrane</keyword>
<feature type="transmembrane region" description="Helical" evidence="6">
    <location>
        <begin position="114"/>
        <end position="133"/>
    </location>
</feature>
<dbReference type="InterPro" id="IPR045977">
    <property type="entry name" value="DUF5933"/>
</dbReference>
<feature type="transmembrane region" description="Helical" evidence="6">
    <location>
        <begin position="145"/>
        <end position="168"/>
    </location>
</feature>
<feature type="transmembrane region" description="Helical" evidence="6">
    <location>
        <begin position="329"/>
        <end position="362"/>
    </location>
</feature>
<sequence>MLTDSVSRSGASTGQTGQSWAASHKVLILGSAAVLALVLGVQAFASYKGYLGPVESLFGDYFLVPRSATMPWVGLALALVGLNTRERVYAISAAVAIDLVVGVIRWSAGGPITMGTGGTWVLTAIAVYAFWKLTGERRSGVLRGVVLGALLILAAKVAETWLSITILLGTDVWDEYVFLADQALGNPSWVMGQFVDALGPVGAAILDWIYVELPVAIIVVALYQCRKGWPSHHLLQTFLLIGLIGPIFYILFPVVGPVFAFGPRGFGFQIGDFWPNIVPNVDFSAPASLPFDDAAPRNCMPSLHTAWAVALFTHSRRGPWWLRTLGTFWLLATLTATLGFGFHYGVDLIAGAVLCLTLDAALHDPERGWGWFRIRLVLGGSAILVGLLLSYRFASVQMAAYPELFGPLLVGVLTAMSVAFFATFYAKPGTALAQWGGRSEDVADPTDSATDSAAGLPIR</sequence>
<dbReference type="GO" id="GO:0016020">
    <property type="term" value="C:membrane"/>
    <property type="evidence" value="ECO:0007669"/>
    <property type="project" value="UniProtKB-SubCell"/>
</dbReference>
<feature type="domain" description="DUF5933" evidence="8">
    <location>
        <begin position="30"/>
        <end position="164"/>
    </location>
</feature>
<evidence type="ECO:0000256" key="5">
    <source>
        <dbReference type="SAM" id="MobiDB-lite"/>
    </source>
</evidence>
<dbReference type="Pfam" id="PF19356">
    <property type="entry name" value="DUF5933"/>
    <property type="match status" value="1"/>
</dbReference>
<protein>
    <submittedName>
        <fullName evidence="9">PAP2 superfamily protein</fullName>
    </submittedName>
</protein>
<feature type="region of interest" description="Disordered" evidence="5">
    <location>
        <begin position="437"/>
        <end position="459"/>
    </location>
</feature>
<evidence type="ECO:0000256" key="6">
    <source>
        <dbReference type="SAM" id="Phobius"/>
    </source>
</evidence>
<dbReference type="CDD" id="cd03386">
    <property type="entry name" value="PAP2_Aur1_like"/>
    <property type="match status" value="1"/>
</dbReference>
<dbReference type="EMBL" id="VNIQ01000001">
    <property type="protein sequence ID" value="TYQ07876.1"/>
    <property type="molecule type" value="Genomic_DNA"/>
</dbReference>
<organism evidence="9">
    <name type="scientific">Nocardia globerula</name>
    <dbReference type="NCBI Taxonomy" id="1818"/>
    <lineage>
        <taxon>Bacteria</taxon>
        <taxon>Bacillati</taxon>
        <taxon>Actinomycetota</taxon>
        <taxon>Actinomycetes</taxon>
        <taxon>Mycobacteriales</taxon>
        <taxon>Nocardiaceae</taxon>
        <taxon>Nocardia</taxon>
    </lineage>
</organism>